<keyword evidence="4 6" id="KW-0862">Zinc</keyword>
<evidence type="ECO:0000313" key="8">
    <source>
        <dbReference type="Proteomes" id="UP000006860"/>
    </source>
</evidence>
<dbReference type="PANTHER" id="PTHR38344">
    <property type="entry name" value="UPF0753 PROTEIN AQ_863"/>
    <property type="match status" value="1"/>
</dbReference>
<keyword evidence="2 6" id="KW-1003">Cell membrane</keyword>
<dbReference type="KEGG" id="pbs:Plabr_3227"/>
<dbReference type="STRING" id="756272.Plabr_3227"/>
<gene>
    <name evidence="6" type="primary">dabA</name>
    <name evidence="7" type="ordered locus">Plabr_3227</name>
</gene>
<comment type="similarity">
    <text evidence="6">Belongs to the inorganic carbon transporter (TC 9.A.2) DabA family.</text>
</comment>
<evidence type="ECO:0000256" key="2">
    <source>
        <dbReference type="ARBA" id="ARBA00022475"/>
    </source>
</evidence>
<proteinExistence type="inferred from homology"/>
<dbReference type="GO" id="GO:0005886">
    <property type="term" value="C:plasma membrane"/>
    <property type="evidence" value="ECO:0007669"/>
    <property type="project" value="UniProtKB-SubCell"/>
</dbReference>
<evidence type="ECO:0000256" key="4">
    <source>
        <dbReference type="ARBA" id="ARBA00022833"/>
    </source>
</evidence>
<dbReference type="InterPro" id="IPR018752">
    <property type="entry name" value="DabA"/>
</dbReference>
<evidence type="ECO:0000256" key="3">
    <source>
        <dbReference type="ARBA" id="ARBA00022723"/>
    </source>
</evidence>
<accession>F0SJL2</accession>
<keyword evidence="5 6" id="KW-0472">Membrane</keyword>
<comment type="function">
    <text evidence="6">Part of an energy-coupled inorganic carbon pump.</text>
</comment>
<comment type="subunit">
    <text evidence="6">Forms a complex with DabB.</text>
</comment>
<keyword evidence="3 6" id="KW-0479">Metal-binding</keyword>
<protein>
    <recommendedName>
        <fullName evidence="6">Probable inorganic carbon transporter subunit DabA</fullName>
    </recommendedName>
</protein>
<dbReference type="HAMAP" id="MF_01871">
    <property type="entry name" value="DabA"/>
    <property type="match status" value="1"/>
</dbReference>
<keyword evidence="6" id="KW-0997">Cell inner membrane</keyword>
<feature type="binding site" evidence="6">
    <location>
        <position position="707"/>
    </location>
    <ligand>
        <name>Zn(2+)</name>
        <dbReference type="ChEBI" id="CHEBI:29105"/>
    </ligand>
</feature>
<evidence type="ECO:0000313" key="7">
    <source>
        <dbReference type="EMBL" id="ADY60824.1"/>
    </source>
</evidence>
<dbReference type="PANTHER" id="PTHR38344:SF1">
    <property type="entry name" value="INORGANIC CARBON TRANSPORTER SUBUNIT DABA-RELATED"/>
    <property type="match status" value="1"/>
</dbReference>
<comment type="cofactor">
    <cofactor evidence="6">
        <name>Zn(2+)</name>
        <dbReference type="ChEBI" id="CHEBI:29105"/>
    </cofactor>
</comment>
<name>F0SJL2_RUBBR</name>
<organism evidence="7 8">
    <name type="scientific">Rubinisphaera brasiliensis (strain ATCC 49424 / DSM 5305 / JCM 21570 / IAM 15109 / NBRC 103401 / IFAM 1448)</name>
    <name type="common">Planctomyces brasiliensis</name>
    <dbReference type="NCBI Taxonomy" id="756272"/>
    <lineage>
        <taxon>Bacteria</taxon>
        <taxon>Pseudomonadati</taxon>
        <taxon>Planctomycetota</taxon>
        <taxon>Planctomycetia</taxon>
        <taxon>Planctomycetales</taxon>
        <taxon>Planctomycetaceae</taxon>
        <taxon>Rubinisphaera</taxon>
    </lineage>
</organism>
<evidence type="ECO:0000256" key="1">
    <source>
        <dbReference type="ARBA" id="ARBA00022448"/>
    </source>
</evidence>
<keyword evidence="8" id="KW-1185">Reference proteome</keyword>
<dbReference type="OrthoDB" id="9805101at2"/>
<dbReference type="Proteomes" id="UP000006860">
    <property type="component" value="Chromosome"/>
</dbReference>
<dbReference type="AlphaFoldDB" id="F0SJL2"/>
<comment type="subcellular location">
    <subcellularLocation>
        <location evidence="6">Cell inner membrane</location>
        <topology evidence="6">Peripheral membrane protein</topology>
    </subcellularLocation>
</comment>
<evidence type="ECO:0000256" key="6">
    <source>
        <dbReference type="HAMAP-Rule" id="MF_01871"/>
    </source>
</evidence>
<sequence length="1027" mass="114579">MSTLTSPSTPVESTALSSQIEQLVEKAAHLLPSQGPIEVFVHHNTLHALEDLPFHEAVIRGAKQFGGQPYLSEQTFHKYLEAGRITLDDLQTVLRQDLGEAGQQRIATLSTREELRLSMLQHLIQAGSAAELQWIIAETDTLKRFRTDVAESEREQLIEGAIDWLQSPAAADPQFASLVSAYESLTRGGSSSKREEFALALLWQLCRNGAKTSAGSSASQCPLRPRDLVHSAYGFDSDRDVHGELIRLSSAYLDQGYADWPLPDRSKGLLAAFIELHADRKFQPTRWLRTLAAELERIRHQQITAEASVVESLEAFGVAEENRAEVITQTLLSLRGWAGMIWQLEQSPRNAVRPVPAGSLCEFLAIQLLLEKASLTAFAEERSGGHTSLSQLLADGAAKLETRCQETEGQHAFSLFQIAQIQGWRPDALAALDRKQWDELNAEVDAFSLTERQRVFQEAFELGFRQPALNALSFVFRNRQQTTTESVEASAKRARPTFQITTCIDDREESFRRHLEEVQPHCETYGAAGFFAVAMNYRGAAESFYKPLCPAVVTPQHFVKEDVGYTFQGVHKTRAELRRRLGRAGHSFQWRSRTLLGGIAAGIAGSLATAPLVAQVLFPHLTSRLQRRFGSFLQPPPVTTLQLERYAETPGPENGGIGYSLDEMADVVVRLLEDLGLTQTEQFSRLFIMCGHGSSSLNNPHESAYCCGACAGKRGGPNARAFAMMANDWRVRRLMAERGIELPEDTFFLGAYHNTCDDSVVFYDLDRLPASHHADFDAARNDIETARQRNAHERCRRFESVPTTVTPLDALRHVEARAQDIAQARPEYNHATNALCVVGRRDWSRGLYLDRRAFLTTYDPSVDDEQHSILLRILSAAIPVCAGINLEYYFSKVDHTVYGAGSKLPHNLAALLGVMEGTSSDLRTGLYQQMVEIHEPLRMTFVIETTPEAMLSIMERVPAIGRLCRGEWVHLAVIEPVDGSCFVFRNGQFEPHSSASEQLPTAKSSADWYRHQRHDLPFCLVKEGKTN</sequence>
<feature type="binding site" evidence="6">
    <location>
        <position position="692"/>
    </location>
    <ligand>
        <name>Zn(2+)</name>
        <dbReference type="ChEBI" id="CHEBI:29105"/>
    </ligand>
</feature>
<feature type="binding site" evidence="6">
    <location>
        <position position="505"/>
    </location>
    <ligand>
        <name>Zn(2+)</name>
        <dbReference type="ChEBI" id="CHEBI:29105"/>
    </ligand>
</feature>
<dbReference type="HOGENOM" id="CLU_009885_0_0_0"/>
<dbReference type="GO" id="GO:0008270">
    <property type="term" value="F:zinc ion binding"/>
    <property type="evidence" value="ECO:0007669"/>
    <property type="project" value="UniProtKB-UniRule"/>
</dbReference>
<dbReference type="Pfam" id="PF10070">
    <property type="entry name" value="DabA"/>
    <property type="match status" value="1"/>
</dbReference>
<dbReference type="RefSeq" id="WP_013629545.1">
    <property type="nucleotide sequence ID" value="NC_015174.1"/>
</dbReference>
<feature type="binding site" evidence="6">
    <location>
        <position position="503"/>
    </location>
    <ligand>
        <name>Zn(2+)</name>
        <dbReference type="ChEBI" id="CHEBI:29105"/>
    </ligand>
</feature>
<keyword evidence="1 6" id="KW-0813">Transport</keyword>
<evidence type="ECO:0000256" key="5">
    <source>
        <dbReference type="ARBA" id="ARBA00023136"/>
    </source>
</evidence>
<dbReference type="eggNOG" id="COG3002">
    <property type="taxonomic scope" value="Bacteria"/>
</dbReference>
<reference evidence="8" key="1">
    <citation type="submission" date="2011-02" db="EMBL/GenBank/DDBJ databases">
        <title>The complete genome of Planctomyces brasiliensis DSM 5305.</title>
        <authorList>
            <person name="Lucas S."/>
            <person name="Copeland A."/>
            <person name="Lapidus A."/>
            <person name="Bruce D."/>
            <person name="Goodwin L."/>
            <person name="Pitluck S."/>
            <person name="Kyrpides N."/>
            <person name="Mavromatis K."/>
            <person name="Pagani I."/>
            <person name="Ivanova N."/>
            <person name="Ovchinnikova G."/>
            <person name="Lu M."/>
            <person name="Detter J.C."/>
            <person name="Han C."/>
            <person name="Land M."/>
            <person name="Hauser L."/>
            <person name="Markowitz V."/>
            <person name="Cheng J.-F."/>
            <person name="Hugenholtz P."/>
            <person name="Woyke T."/>
            <person name="Wu D."/>
            <person name="Tindall B."/>
            <person name="Pomrenke H.G."/>
            <person name="Brambilla E."/>
            <person name="Klenk H.-P."/>
            <person name="Eisen J.A."/>
        </authorList>
    </citation>
    <scope>NUCLEOTIDE SEQUENCE [LARGE SCALE GENOMIC DNA]</scope>
    <source>
        <strain evidence="8">ATCC 49424 / DSM 5305 / JCM 21570 / NBRC 103401 / IFAM 1448</strain>
    </source>
</reference>
<dbReference type="EMBL" id="CP002546">
    <property type="protein sequence ID" value="ADY60824.1"/>
    <property type="molecule type" value="Genomic_DNA"/>
</dbReference>